<reference evidence="2" key="2">
    <citation type="submission" date="2020-11" db="EMBL/GenBank/DDBJ databases">
        <authorList>
            <person name="McCartney M.A."/>
            <person name="Auch B."/>
            <person name="Kono T."/>
            <person name="Mallez S."/>
            <person name="Becker A."/>
            <person name="Gohl D.M."/>
            <person name="Silverstein K.A.T."/>
            <person name="Koren S."/>
            <person name="Bechman K.B."/>
            <person name="Herman A."/>
            <person name="Abrahante J.E."/>
            <person name="Garbe J."/>
        </authorList>
    </citation>
    <scope>NUCLEOTIDE SEQUENCE</scope>
    <source>
        <strain evidence="2">Duluth1</strain>
        <tissue evidence="2">Whole animal</tissue>
    </source>
</reference>
<accession>A0A9D4IUS4</accession>
<comment type="caution">
    <text evidence="2">The sequence shown here is derived from an EMBL/GenBank/DDBJ whole genome shotgun (WGS) entry which is preliminary data.</text>
</comment>
<name>A0A9D4IUS4_DREPO</name>
<feature type="compositionally biased region" description="Basic and acidic residues" evidence="1">
    <location>
        <begin position="14"/>
        <end position="32"/>
    </location>
</feature>
<evidence type="ECO:0000256" key="1">
    <source>
        <dbReference type="SAM" id="MobiDB-lite"/>
    </source>
</evidence>
<proteinExistence type="predicted"/>
<dbReference type="AlphaFoldDB" id="A0A9D4IUS4"/>
<sequence>MKYAKALPRYGSGHKSDRRTDSRTDSRMDSRTTPKQYPSPSGMGYILIPSFNEIRQSTSKIWLRTQKCL</sequence>
<feature type="region of interest" description="Disordered" evidence="1">
    <location>
        <begin position="1"/>
        <end position="42"/>
    </location>
</feature>
<keyword evidence="3" id="KW-1185">Reference proteome</keyword>
<gene>
    <name evidence="2" type="ORF">DPMN_165629</name>
</gene>
<reference evidence="2" key="1">
    <citation type="journal article" date="2019" name="bioRxiv">
        <title>The Genome of the Zebra Mussel, Dreissena polymorpha: A Resource for Invasive Species Research.</title>
        <authorList>
            <person name="McCartney M.A."/>
            <person name="Auch B."/>
            <person name="Kono T."/>
            <person name="Mallez S."/>
            <person name="Zhang Y."/>
            <person name="Obille A."/>
            <person name="Becker A."/>
            <person name="Abrahante J.E."/>
            <person name="Garbe J."/>
            <person name="Badalamenti J.P."/>
            <person name="Herman A."/>
            <person name="Mangelson H."/>
            <person name="Liachko I."/>
            <person name="Sullivan S."/>
            <person name="Sone E.D."/>
            <person name="Koren S."/>
            <person name="Silverstein K.A.T."/>
            <person name="Beckman K.B."/>
            <person name="Gohl D.M."/>
        </authorList>
    </citation>
    <scope>NUCLEOTIDE SEQUENCE</scope>
    <source>
        <strain evidence="2">Duluth1</strain>
        <tissue evidence="2">Whole animal</tissue>
    </source>
</reference>
<organism evidence="2 3">
    <name type="scientific">Dreissena polymorpha</name>
    <name type="common">Zebra mussel</name>
    <name type="synonym">Mytilus polymorpha</name>
    <dbReference type="NCBI Taxonomy" id="45954"/>
    <lineage>
        <taxon>Eukaryota</taxon>
        <taxon>Metazoa</taxon>
        <taxon>Spiralia</taxon>
        <taxon>Lophotrochozoa</taxon>
        <taxon>Mollusca</taxon>
        <taxon>Bivalvia</taxon>
        <taxon>Autobranchia</taxon>
        <taxon>Heteroconchia</taxon>
        <taxon>Euheterodonta</taxon>
        <taxon>Imparidentia</taxon>
        <taxon>Neoheterodontei</taxon>
        <taxon>Myida</taxon>
        <taxon>Dreissenoidea</taxon>
        <taxon>Dreissenidae</taxon>
        <taxon>Dreissena</taxon>
    </lineage>
</organism>
<evidence type="ECO:0000313" key="2">
    <source>
        <dbReference type="EMBL" id="KAH3787505.1"/>
    </source>
</evidence>
<dbReference type="Proteomes" id="UP000828390">
    <property type="component" value="Unassembled WGS sequence"/>
</dbReference>
<protein>
    <submittedName>
        <fullName evidence="2">Uncharacterized protein</fullName>
    </submittedName>
</protein>
<evidence type="ECO:0000313" key="3">
    <source>
        <dbReference type="Proteomes" id="UP000828390"/>
    </source>
</evidence>
<dbReference type="EMBL" id="JAIWYP010000008">
    <property type="protein sequence ID" value="KAH3787505.1"/>
    <property type="molecule type" value="Genomic_DNA"/>
</dbReference>